<sequence>MTLTSCESLPIDLTDRISQEIIDNVLPFFNPKTRVDIHALMTARLVCCAWEISARRILFSTFLFTVAKIRSLANGAEAGRRLLPSIRCAAFKCPDQELSSTEERNEMENKLLKIVPKMLQLRALTFDLCTFGFVTLVGGIVRRDEIKGISVGDSFWDAACQVPEAVSLFPHLQTLKLHGIGSGFPEEASPIGSMVEFPFPKGLNSIDISSIEWMFPIIPWLSRFATQIRYVTLHLIGSYQATFIGHFPHAEHLTLHFYPPFNPKSLEGALAGCKFLKSLVIIARLSNRNDSPQVLEWYSQIISSVPSPGLSHLTFTLQFCRESDLDHVEWEALNTLLLRARFFMELKEIGVRVELLQEPWVPPEEIQAILRRKVDPRSRICLKVVRVG</sequence>
<dbReference type="AlphaFoldDB" id="A0A8H5CDR7"/>
<dbReference type="OrthoDB" id="10292191at2759"/>
<evidence type="ECO:0000313" key="1">
    <source>
        <dbReference type="EMBL" id="KAF5339889.1"/>
    </source>
</evidence>
<comment type="caution">
    <text evidence="1">The sequence shown here is derived from an EMBL/GenBank/DDBJ whole genome shotgun (WGS) entry which is preliminary data.</text>
</comment>
<evidence type="ECO:0000313" key="2">
    <source>
        <dbReference type="Proteomes" id="UP000541558"/>
    </source>
</evidence>
<name>A0A8H5CDR7_9AGAR</name>
<keyword evidence="2" id="KW-1185">Reference proteome</keyword>
<dbReference type="Proteomes" id="UP000541558">
    <property type="component" value="Unassembled WGS sequence"/>
</dbReference>
<accession>A0A8H5CDR7</accession>
<protein>
    <submittedName>
        <fullName evidence="1">Uncharacterized protein</fullName>
    </submittedName>
</protein>
<reference evidence="1 2" key="1">
    <citation type="journal article" date="2020" name="ISME J.">
        <title>Uncovering the hidden diversity of litter-decomposition mechanisms in mushroom-forming fungi.</title>
        <authorList>
            <person name="Floudas D."/>
            <person name="Bentzer J."/>
            <person name="Ahren D."/>
            <person name="Johansson T."/>
            <person name="Persson P."/>
            <person name="Tunlid A."/>
        </authorList>
    </citation>
    <scope>NUCLEOTIDE SEQUENCE [LARGE SCALE GENOMIC DNA]</scope>
    <source>
        <strain evidence="1 2">CBS 175.51</strain>
    </source>
</reference>
<proteinExistence type="predicted"/>
<organism evidence="1 2">
    <name type="scientific">Ephemerocybe angulata</name>
    <dbReference type="NCBI Taxonomy" id="980116"/>
    <lineage>
        <taxon>Eukaryota</taxon>
        <taxon>Fungi</taxon>
        <taxon>Dikarya</taxon>
        <taxon>Basidiomycota</taxon>
        <taxon>Agaricomycotina</taxon>
        <taxon>Agaricomycetes</taxon>
        <taxon>Agaricomycetidae</taxon>
        <taxon>Agaricales</taxon>
        <taxon>Agaricineae</taxon>
        <taxon>Psathyrellaceae</taxon>
        <taxon>Ephemerocybe</taxon>
    </lineage>
</organism>
<dbReference type="EMBL" id="JAACJK010000006">
    <property type="protein sequence ID" value="KAF5339889.1"/>
    <property type="molecule type" value="Genomic_DNA"/>
</dbReference>
<gene>
    <name evidence="1" type="ORF">D9611_009154</name>
</gene>